<reference evidence="2" key="1">
    <citation type="submission" date="2021-01" db="EMBL/GenBank/DDBJ databases">
        <authorList>
            <person name="Corre E."/>
            <person name="Pelletier E."/>
            <person name="Niang G."/>
            <person name="Scheremetjew M."/>
            <person name="Finn R."/>
            <person name="Kale V."/>
            <person name="Holt S."/>
            <person name="Cochrane G."/>
            <person name="Meng A."/>
            <person name="Brown T."/>
            <person name="Cohen L."/>
        </authorList>
    </citation>
    <scope>NUCLEOTIDE SEQUENCE</scope>
    <source>
        <strain evidence="2">FSP1.4</strain>
    </source>
</reference>
<dbReference type="GO" id="GO:0001578">
    <property type="term" value="P:microtubule bundle formation"/>
    <property type="evidence" value="ECO:0007669"/>
    <property type="project" value="TreeGrafter"/>
</dbReference>
<dbReference type="EMBL" id="HBII01026536">
    <property type="protein sequence ID" value="CAE0352191.1"/>
    <property type="molecule type" value="Transcribed_RNA"/>
</dbReference>
<proteinExistence type="inferred from homology"/>
<dbReference type="Gene3D" id="1.10.238.10">
    <property type="entry name" value="EF-hand"/>
    <property type="match status" value="1"/>
</dbReference>
<dbReference type="InterPro" id="IPR011992">
    <property type="entry name" value="EF-hand-dom_pair"/>
</dbReference>
<accession>A0A7S3JD64</accession>
<dbReference type="Pfam" id="PF05517">
    <property type="entry name" value="p25-alpha"/>
    <property type="match status" value="1"/>
</dbReference>
<dbReference type="GO" id="GO:0046785">
    <property type="term" value="P:microtubule polymerization"/>
    <property type="evidence" value="ECO:0007669"/>
    <property type="project" value="InterPro"/>
</dbReference>
<comment type="similarity">
    <text evidence="1">Belongs to the TPPP family.</text>
</comment>
<dbReference type="PANTHER" id="PTHR12932">
    <property type="entry name" value="P25 ALPHA-RELATED"/>
    <property type="match status" value="1"/>
</dbReference>
<dbReference type="AlphaFoldDB" id="A0A7S3JD64"/>
<dbReference type="GO" id="GO:0032273">
    <property type="term" value="P:positive regulation of protein polymerization"/>
    <property type="evidence" value="ECO:0007669"/>
    <property type="project" value="TreeGrafter"/>
</dbReference>
<dbReference type="PANTHER" id="PTHR12932:SF9">
    <property type="entry name" value="TUBULIN POLYMERIZATION-PROMOTING PROTEIN HOMOLOG"/>
    <property type="match status" value="1"/>
</dbReference>
<evidence type="ECO:0000313" key="2">
    <source>
        <dbReference type="EMBL" id="CAE0352191.1"/>
    </source>
</evidence>
<organism evidence="2">
    <name type="scientific">Euplotes harpa</name>
    <dbReference type="NCBI Taxonomy" id="151035"/>
    <lineage>
        <taxon>Eukaryota</taxon>
        <taxon>Sar</taxon>
        <taxon>Alveolata</taxon>
        <taxon>Ciliophora</taxon>
        <taxon>Intramacronucleata</taxon>
        <taxon>Spirotrichea</taxon>
        <taxon>Hypotrichia</taxon>
        <taxon>Euplotida</taxon>
        <taxon>Euplotidae</taxon>
        <taxon>Euplotes</taxon>
    </lineage>
</organism>
<gene>
    <name evidence="2" type="ORF">EHAR0213_LOCUS11107</name>
</gene>
<dbReference type="GO" id="GO:0015631">
    <property type="term" value="F:tubulin binding"/>
    <property type="evidence" value="ECO:0007669"/>
    <property type="project" value="InterPro"/>
</dbReference>
<dbReference type="InterPro" id="IPR008907">
    <property type="entry name" value="TPP/p25"/>
</dbReference>
<evidence type="ECO:0000256" key="1">
    <source>
        <dbReference type="ARBA" id="ARBA00010994"/>
    </source>
</evidence>
<name>A0A7S3JD64_9SPIT</name>
<dbReference type="SUPFAM" id="SSF47473">
    <property type="entry name" value="EF-hand"/>
    <property type="match status" value="1"/>
</dbReference>
<dbReference type="GO" id="GO:0005874">
    <property type="term" value="C:microtubule"/>
    <property type="evidence" value="ECO:0007669"/>
    <property type="project" value="TreeGrafter"/>
</dbReference>
<protein>
    <submittedName>
        <fullName evidence="2">Uncharacterized protein</fullName>
    </submittedName>
</protein>
<sequence>MRDTNNPILIDKASEIYNDKGSLVQFRYSQGDPGALEEEKLPYRLSKTNQFDMTDKLSGEQNRMVYAQVRPSYFENKSQTPLFDCPTKRIMNSAGNDITMQKTADLVRLDSQKSNADNSTTNKVKQDEWETTLRNLHGLIPLKKSKTFDEQVPKSSLLAAAVPASKKYADELYSYIDPVKFRNLRKTFEHYASLGDLTNFKTMDSIQFQALLKTNKLYFKGFAAKDADIVFYKDNTKRFVTFDEFCRIMIELAKLKYQGKADIPTGEKVRLYLKEFVFIREKDAYKHKTDSSEDWLLELETDKLKQLLRSWKPVFKSEFLKFASKSLANNEPVMDSKIMHKYCREREINPNLLNRATCFKLFKECQRSDKADIHKEFLTFLEFMEFISFVGIQYFTDNEKHYPKLDTIEKKVDAMFKWLQNKIK</sequence>